<dbReference type="GO" id="GO:0005524">
    <property type="term" value="F:ATP binding"/>
    <property type="evidence" value="ECO:0007669"/>
    <property type="project" value="InterPro"/>
</dbReference>
<dbReference type="RefSeq" id="WP_142094125.1">
    <property type="nucleotide sequence ID" value="NZ_BAAAMD010000002.1"/>
</dbReference>
<dbReference type="Pfam" id="PF01556">
    <property type="entry name" value="DnaJ_C"/>
    <property type="match status" value="1"/>
</dbReference>
<evidence type="ECO:0000256" key="9">
    <source>
        <dbReference type="ARBA" id="ARBA00061004"/>
    </source>
</evidence>
<name>A0A542ZDA6_9ACTN</name>
<evidence type="ECO:0000256" key="11">
    <source>
        <dbReference type="HAMAP-Rule" id="MF_01152"/>
    </source>
</evidence>
<dbReference type="InterPro" id="IPR036869">
    <property type="entry name" value="J_dom_sf"/>
</dbReference>
<dbReference type="PROSITE" id="PS50076">
    <property type="entry name" value="DNAJ_2"/>
    <property type="match status" value="1"/>
</dbReference>
<dbReference type="PRINTS" id="PR00625">
    <property type="entry name" value="JDOMAIN"/>
</dbReference>
<evidence type="ECO:0000256" key="4">
    <source>
        <dbReference type="ARBA" id="ARBA00022737"/>
    </source>
</evidence>
<feature type="domain" description="J" evidence="14">
    <location>
        <begin position="10"/>
        <end position="75"/>
    </location>
</feature>
<evidence type="ECO:0000256" key="6">
    <source>
        <dbReference type="ARBA" id="ARBA00022833"/>
    </source>
</evidence>
<keyword evidence="7 11" id="KW-0346">Stress response</keyword>
<feature type="binding site" evidence="11">
    <location>
        <position position="220"/>
    </location>
    <ligand>
        <name>Zn(2+)</name>
        <dbReference type="ChEBI" id="CHEBI:29105"/>
        <label>1</label>
    </ligand>
</feature>
<comment type="similarity">
    <text evidence="9 11">Belongs to the DnaJ family.</text>
</comment>
<evidence type="ECO:0000259" key="15">
    <source>
        <dbReference type="PROSITE" id="PS51188"/>
    </source>
</evidence>
<comment type="subunit">
    <text evidence="11">Homodimer.</text>
</comment>
<feature type="binding site" evidence="11">
    <location>
        <position position="163"/>
    </location>
    <ligand>
        <name>Zn(2+)</name>
        <dbReference type="ChEBI" id="CHEBI:29105"/>
        <label>1</label>
    </ligand>
</feature>
<dbReference type="CDD" id="cd10747">
    <property type="entry name" value="DnaJ_C"/>
    <property type="match status" value="1"/>
</dbReference>
<reference evidence="16 17" key="1">
    <citation type="submission" date="2019-06" db="EMBL/GenBank/DDBJ databases">
        <title>Sequencing the genomes of 1000 actinobacteria strains.</title>
        <authorList>
            <person name="Klenk H.-P."/>
        </authorList>
    </citation>
    <scope>NUCLEOTIDE SEQUENCE [LARGE SCALE GENOMIC DNA]</scope>
    <source>
        <strain evidence="16 17">DSM 8251</strain>
    </source>
</reference>
<evidence type="ECO:0000256" key="1">
    <source>
        <dbReference type="ARBA" id="ARBA00022490"/>
    </source>
</evidence>
<feature type="repeat" description="CXXCXGXG motif" evidence="11">
    <location>
        <begin position="217"/>
        <end position="224"/>
    </location>
</feature>
<feature type="binding site" evidence="11">
    <location>
        <position position="166"/>
    </location>
    <ligand>
        <name>Zn(2+)</name>
        <dbReference type="ChEBI" id="CHEBI:29105"/>
        <label>1</label>
    </ligand>
</feature>
<dbReference type="SUPFAM" id="SSF57938">
    <property type="entry name" value="DnaJ/Hsp40 cysteine-rich domain"/>
    <property type="match status" value="1"/>
</dbReference>
<keyword evidence="5 11" id="KW-0863">Zinc-finger</keyword>
<dbReference type="CDD" id="cd06257">
    <property type="entry name" value="DnaJ"/>
    <property type="match status" value="1"/>
</dbReference>
<evidence type="ECO:0000313" key="17">
    <source>
        <dbReference type="Proteomes" id="UP000316196"/>
    </source>
</evidence>
<feature type="zinc finger region" description="CR-type" evidence="12">
    <location>
        <begin position="150"/>
        <end position="229"/>
    </location>
</feature>
<dbReference type="PROSITE" id="PS00636">
    <property type="entry name" value="DNAJ_1"/>
    <property type="match status" value="1"/>
</dbReference>
<proteinExistence type="inferred from homology"/>
<evidence type="ECO:0000256" key="5">
    <source>
        <dbReference type="ARBA" id="ARBA00022771"/>
    </source>
</evidence>
<dbReference type="InterPro" id="IPR008971">
    <property type="entry name" value="HSP40/DnaJ_pept-bd"/>
</dbReference>
<dbReference type="Gene3D" id="2.60.260.20">
    <property type="entry name" value="Urease metallochaperone UreE, N-terminal domain"/>
    <property type="match status" value="2"/>
</dbReference>
<keyword evidence="2 11" id="KW-0235">DNA replication</keyword>
<feature type="binding site" evidence="11">
    <location>
        <position position="217"/>
    </location>
    <ligand>
        <name>Zn(2+)</name>
        <dbReference type="ChEBI" id="CHEBI:29105"/>
        <label>1</label>
    </ligand>
</feature>
<dbReference type="InterPro" id="IPR001305">
    <property type="entry name" value="HSP_DnaJ_Cys-rich_dom"/>
</dbReference>
<dbReference type="Proteomes" id="UP000316196">
    <property type="component" value="Unassembled WGS sequence"/>
</dbReference>
<feature type="binding site" evidence="11">
    <location>
        <position position="183"/>
    </location>
    <ligand>
        <name>Zn(2+)</name>
        <dbReference type="ChEBI" id="CHEBI:29105"/>
        <label>2</label>
    </ligand>
</feature>
<evidence type="ECO:0000256" key="3">
    <source>
        <dbReference type="ARBA" id="ARBA00022723"/>
    </source>
</evidence>
<evidence type="ECO:0000256" key="2">
    <source>
        <dbReference type="ARBA" id="ARBA00022705"/>
    </source>
</evidence>
<protein>
    <recommendedName>
        <fullName evidence="10 11">Chaperone protein DnaJ</fullName>
    </recommendedName>
</protein>
<dbReference type="AlphaFoldDB" id="A0A542ZDA6"/>
<dbReference type="PROSITE" id="PS51188">
    <property type="entry name" value="ZF_CR"/>
    <property type="match status" value="1"/>
</dbReference>
<feature type="repeat" description="CXXCXGXG motif" evidence="11">
    <location>
        <begin position="163"/>
        <end position="170"/>
    </location>
</feature>
<comment type="caution">
    <text evidence="16">The sequence shown here is derived from an EMBL/GenBank/DDBJ whole genome shotgun (WGS) entry which is preliminary data.</text>
</comment>
<dbReference type="PANTHER" id="PTHR43096">
    <property type="entry name" value="DNAJ HOMOLOG 1, MITOCHONDRIAL-RELATED"/>
    <property type="match status" value="1"/>
</dbReference>
<evidence type="ECO:0000256" key="12">
    <source>
        <dbReference type="PROSITE-ProRule" id="PRU00546"/>
    </source>
</evidence>
<feature type="domain" description="CR-type" evidence="15">
    <location>
        <begin position="150"/>
        <end position="229"/>
    </location>
</feature>
<organism evidence="16 17">
    <name type="scientific">Propioniferax innocua</name>
    <dbReference type="NCBI Taxonomy" id="1753"/>
    <lineage>
        <taxon>Bacteria</taxon>
        <taxon>Bacillati</taxon>
        <taxon>Actinomycetota</taxon>
        <taxon>Actinomycetes</taxon>
        <taxon>Propionibacteriales</taxon>
        <taxon>Propionibacteriaceae</taxon>
        <taxon>Propioniferax</taxon>
    </lineage>
</organism>
<dbReference type="Gene3D" id="2.10.230.10">
    <property type="entry name" value="Heat shock protein DnaJ, cysteine-rich domain"/>
    <property type="match status" value="1"/>
</dbReference>
<feature type="region of interest" description="Disordered" evidence="13">
    <location>
        <begin position="34"/>
        <end position="61"/>
    </location>
</feature>
<comment type="domain">
    <text evidence="11">The J domain is necessary and sufficient to stimulate DnaK ATPase activity. Zinc center 1 plays an important role in the autonomous, DnaK-independent chaperone activity of DnaJ. Zinc center 2 is essential for interaction with DnaK and for DnaJ activity.</text>
</comment>
<dbReference type="InterPro" id="IPR001623">
    <property type="entry name" value="DnaJ_domain"/>
</dbReference>
<dbReference type="CDD" id="cd10719">
    <property type="entry name" value="DnaJ_zf"/>
    <property type="match status" value="1"/>
</dbReference>
<gene>
    <name evidence="11" type="primary">dnaJ</name>
    <name evidence="16" type="ORF">FB460_2183</name>
</gene>
<dbReference type="SMART" id="SM00271">
    <property type="entry name" value="DnaJ"/>
    <property type="match status" value="1"/>
</dbReference>
<dbReference type="EMBL" id="VFOR01000002">
    <property type="protein sequence ID" value="TQL58322.1"/>
    <property type="molecule type" value="Genomic_DNA"/>
</dbReference>
<evidence type="ECO:0000256" key="13">
    <source>
        <dbReference type="SAM" id="MobiDB-lite"/>
    </source>
</evidence>
<evidence type="ECO:0000256" key="8">
    <source>
        <dbReference type="ARBA" id="ARBA00023186"/>
    </source>
</evidence>
<dbReference type="Pfam" id="PF00226">
    <property type="entry name" value="DnaJ"/>
    <property type="match status" value="1"/>
</dbReference>
<sequence>MSGKDWAEKDYYKILGVNKNATDKEIREAFRKIARQNHPDQHPGDAAAEKRFKEASEANSVLGDAKKRKEYDDMRRFAHMGGGGFRFQRGGAEDIFAGAQGQDLGDLFGGLFNRGGATRASGGGARPRPARRGADVESEITLDFADAVNGTTVPIRSISNNACSVCHGTGAKSGTMPTVCTSCQGSGMRVTTSASGFPETATCTDCLGRGLIVNDPCDECKGSGRARSSRTIQVRIPAGVDDGQRIRIRGKGGPGENGGPNGDLFVVAHVRPHEIFGRDGANLTITAPITFPEAVLGAEIEVPTLDGTGVRLRIPAGTPSGRRFRARGKGATRADGTRADLMVTVEVTVPPTLSADARAALEQYAELANEPDPRADLNQH</sequence>
<comment type="subcellular location">
    <subcellularLocation>
        <location evidence="11">Cytoplasm</location>
    </subcellularLocation>
</comment>
<evidence type="ECO:0000259" key="14">
    <source>
        <dbReference type="PROSITE" id="PS50076"/>
    </source>
</evidence>
<evidence type="ECO:0000256" key="10">
    <source>
        <dbReference type="ARBA" id="ARBA00067609"/>
    </source>
</evidence>
<dbReference type="Pfam" id="PF00684">
    <property type="entry name" value="DnaJ_CXXCXGXG"/>
    <property type="match status" value="1"/>
</dbReference>
<keyword evidence="1 11" id="KW-0963">Cytoplasm</keyword>
<dbReference type="OrthoDB" id="9779889at2"/>
<comment type="function">
    <text evidence="11">Participates actively in the response to hyperosmotic and heat shock by preventing the aggregation of stress-denatured proteins and by disaggregating proteins, also in an autonomous, DnaK-independent fashion. Unfolded proteins bind initially to DnaJ; upon interaction with the DnaJ-bound protein, DnaK hydrolyzes its bound ATP, resulting in the formation of a stable complex. GrpE releases ADP from DnaK; ATP binding to DnaK triggers the release of the substrate protein, thus completing the reaction cycle. Several rounds of ATP-dependent interactions between DnaJ, DnaK and GrpE are required for fully efficient folding. Also involved, together with DnaK and GrpE, in the DNA replication of plasmids through activation of initiation proteins.</text>
</comment>
<dbReference type="SUPFAM" id="SSF46565">
    <property type="entry name" value="Chaperone J-domain"/>
    <property type="match status" value="1"/>
</dbReference>
<dbReference type="FunFam" id="2.60.260.20:FF:000013">
    <property type="entry name" value="DnaJ subfamily B member 11"/>
    <property type="match status" value="1"/>
</dbReference>
<feature type="binding site" evidence="11">
    <location>
        <position position="206"/>
    </location>
    <ligand>
        <name>Zn(2+)</name>
        <dbReference type="ChEBI" id="CHEBI:29105"/>
        <label>2</label>
    </ligand>
</feature>
<dbReference type="GO" id="GO:0051082">
    <property type="term" value="F:unfolded protein binding"/>
    <property type="evidence" value="ECO:0007669"/>
    <property type="project" value="UniProtKB-UniRule"/>
</dbReference>
<feature type="repeat" description="CXXCXGXG motif" evidence="11">
    <location>
        <begin position="203"/>
        <end position="210"/>
    </location>
</feature>
<dbReference type="FunFam" id="2.10.230.10:FF:000002">
    <property type="entry name" value="Molecular chaperone DnaJ"/>
    <property type="match status" value="1"/>
</dbReference>
<dbReference type="GO" id="GO:0006260">
    <property type="term" value="P:DNA replication"/>
    <property type="evidence" value="ECO:0007669"/>
    <property type="project" value="UniProtKB-KW"/>
</dbReference>
<keyword evidence="6 11" id="KW-0862">Zinc</keyword>
<dbReference type="GO" id="GO:0031072">
    <property type="term" value="F:heat shock protein binding"/>
    <property type="evidence" value="ECO:0007669"/>
    <property type="project" value="InterPro"/>
</dbReference>
<evidence type="ECO:0000313" key="16">
    <source>
        <dbReference type="EMBL" id="TQL58322.1"/>
    </source>
</evidence>
<dbReference type="HAMAP" id="MF_01152">
    <property type="entry name" value="DnaJ"/>
    <property type="match status" value="1"/>
</dbReference>
<dbReference type="GO" id="GO:0009408">
    <property type="term" value="P:response to heat"/>
    <property type="evidence" value="ECO:0007669"/>
    <property type="project" value="InterPro"/>
</dbReference>
<keyword evidence="8 11" id="KW-0143">Chaperone</keyword>
<dbReference type="GO" id="GO:0008270">
    <property type="term" value="F:zinc ion binding"/>
    <property type="evidence" value="ECO:0007669"/>
    <property type="project" value="UniProtKB-UniRule"/>
</dbReference>
<feature type="binding site" evidence="11">
    <location>
        <position position="180"/>
    </location>
    <ligand>
        <name>Zn(2+)</name>
        <dbReference type="ChEBI" id="CHEBI:29105"/>
        <label>2</label>
    </ligand>
</feature>
<dbReference type="GO" id="GO:0005737">
    <property type="term" value="C:cytoplasm"/>
    <property type="evidence" value="ECO:0007669"/>
    <property type="project" value="UniProtKB-SubCell"/>
</dbReference>
<dbReference type="NCBIfam" id="NF008035">
    <property type="entry name" value="PRK10767.1"/>
    <property type="match status" value="1"/>
</dbReference>
<feature type="compositionally biased region" description="Basic and acidic residues" evidence="13">
    <location>
        <begin position="34"/>
        <end position="56"/>
    </location>
</feature>
<dbReference type="InterPro" id="IPR002939">
    <property type="entry name" value="DnaJ_C"/>
</dbReference>
<dbReference type="Gene3D" id="1.10.287.110">
    <property type="entry name" value="DnaJ domain"/>
    <property type="match status" value="1"/>
</dbReference>
<evidence type="ECO:0000256" key="7">
    <source>
        <dbReference type="ARBA" id="ARBA00023016"/>
    </source>
</evidence>
<accession>A0A542ZDA6</accession>
<dbReference type="PANTHER" id="PTHR43096:SF54">
    <property type="entry name" value="CHAPERONE PROTEIN DNAJ 1"/>
    <property type="match status" value="1"/>
</dbReference>
<feature type="binding site" evidence="11">
    <location>
        <position position="203"/>
    </location>
    <ligand>
        <name>Zn(2+)</name>
        <dbReference type="ChEBI" id="CHEBI:29105"/>
        <label>2</label>
    </ligand>
</feature>
<dbReference type="InterPro" id="IPR012724">
    <property type="entry name" value="DnaJ"/>
</dbReference>
<feature type="repeat" description="CXXCXGXG motif" evidence="11">
    <location>
        <begin position="180"/>
        <end position="187"/>
    </location>
</feature>
<keyword evidence="17" id="KW-1185">Reference proteome</keyword>
<dbReference type="InterPro" id="IPR036410">
    <property type="entry name" value="HSP_DnaJ_Cys-rich_dom_sf"/>
</dbReference>
<keyword evidence="3 11" id="KW-0479">Metal-binding</keyword>
<dbReference type="SUPFAM" id="SSF49493">
    <property type="entry name" value="HSP40/DnaJ peptide-binding domain"/>
    <property type="match status" value="2"/>
</dbReference>
<dbReference type="InterPro" id="IPR018253">
    <property type="entry name" value="DnaJ_domain_CS"/>
</dbReference>
<dbReference type="GO" id="GO:0042026">
    <property type="term" value="P:protein refolding"/>
    <property type="evidence" value="ECO:0007669"/>
    <property type="project" value="TreeGrafter"/>
</dbReference>
<keyword evidence="4 11" id="KW-0677">Repeat</keyword>
<comment type="cofactor">
    <cofactor evidence="11">
        <name>Zn(2+)</name>
        <dbReference type="ChEBI" id="CHEBI:29105"/>
    </cofactor>
    <text evidence="11">Binds 2 Zn(2+) ions per monomer.</text>
</comment>